<name>A0A1S1P0Z3_9GAMM</name>
<reference evidence="1 2" key="1">
    <citation type="submission" date="2019-08" db="EMBL/GenBank/DDBJ databases">
        <title>Complete genome sequence of Kushneria sp. YCWA18, a halophilic phosphate-solubilizing bacterium isolated from Daqiao saltern in China.</title>
        <authorList>
            <person name="Du G.-X."/>
            <person name="Qu L.-Y."/>
        </authorList>
    </citation>
    <scope>NUCLEOTIDE SEQUENCE [LARGE SCALE GENOMIC DNA]</scope>
    <source>
        <strain evidence="1 2">YCWA18</strain>
    </source>
</reference>
<dbReference type="KEGG" id="kuy:FY550_09425"/>
<keyword evidence="2" id="KW-1185">Reference proteome</keyword>
<evidence type="ECO:0000313" key="1">
    <source>
        <dbReference type="EMBL" id="QEL11337.1"/>
    </source>
</evidence>
<evidence type="ECO:0000313" key="2">
    <source>
        <dbReference type="Proteomes" id="UP000322553"/>
    </source>
</evidence>
<dbReference type="AlphaFoldDB" id="A0A1S1P0Z3"/>
<proteinExistence type="predicted"/>
<gene>
    <name evidence="1" type="ORF">FY550_09425</name>
</gene>
<dbReference type="Proteomes" id="UP000322553">
    <property type="component" value="Chromosome"/>
</dbReference>
<dbReference type="EMBL" id="CP043420">
    <property type="protein sequence ID" value="QEL11337.1"/>
    <property type="molecule type" value="Genomic_DNA"/>
</dbReference>
<organism evidence="1 2">
    <name type="scientific">Kushneria phosphatilytica</name>
    <dbReference type="NCBI Taxonomy" id="657387"/>
    <lineage>
        <taxon>Bacteria</taxon>
        <taxon>Pseudomonadati</taxon>
        <taxon>Pseudomonadota</taxon>
        <taxon>Gammaproteobacteria</taxon>
        <taxon>Oceanospirillales</taxon>
        <taxon>Halomonadaceae</taxon>
        <taxon>Kushneria</taxon>
    </lineage>
</organism>
<accession>A0A1S1P0Z3</accession>
<dbReference type="STRING" id="657387.BH688_05690"/>
<dbReference type="RefSeq" id="WP_070977682.1">
    <property type="nucleotide sequence ID" value="NZ_CP043420.1"/>
</dbReference>
<protein>
    <submittedName>
        <fullName evidence="1">Uncharacterized protein</fullName>
    </submittedName>
</protein>
<sequence>MSLEDSIKTACVRTGFVVSLWAFPVSSGGWHNLTGFVVWLMAFVSIWAAVDDSVDLSDARLTRVSKLYDFLYAVGALALAFHGYFLLTVLLMLGFFGMRGKRWQQRKAGGEA</sequence>